<evidence type="ECO:0000256" key="7">
    <source>
        <dbReference type="SAM" id="Phobius"/>
    </source>
</evidence>
<feature type="transmembrane region" description="Helical" evidence="7">
    <location>
        <begin position="128"/>
        <end position="148"/>
    </location>
</feature>
<dbReference type="GO" id="GO:0016020">
    <property type="term" value="C:membrane"/>
    <property type="evidence" value="ECO:0007669"/>
    <property type="project" value="UniProtKB-SubCell"/>
</dbReference>
<sequence>MTKTLIKCFIKNYEDITNPKVREAYGNLGSMVGIIANLILCLSKMGIGLLFKSMAIFADGINNLSDAGSSVVTLIGFKLSAKPADEDHPFGHARIEYISGMIVSFIILLLGLELIRSSISKILNPEPILFSPILIMVLVFSIMVKLWLSRFNRILGTKIQSTTMIATATDSRNDVLATSAVLLATIISYFTGINLDGLMGGVVGAFIFYSGISLIKETTSPLLGQAPDPEFVNAIQTRLLSYKEITGFHDLVIHSYGPNRWFASVHAEVPADANLLHCHDIIDNIERDLQREMGIDMVIHMDPIVTNDPVINDLKAQVKEFAKTIDPRLSIHDFRMVMGPTHSNIIFDIAIPIGFKQSPSELAKALDTAIKSINPDYYTVITVDTNYISTSIASHITNQSS</sequence>
<protein>
    <submittedName>
        <fullName evidence="10">Cation diffusion facilitator family transporter</fullName>
    </submittedName>
</protein>
<organism evidence="10 11">
    <name type="scientific">Cellulosilyticum lentocellum (strain ATCC 49066 / DSM 5427 / NCIMB 11756 / RHM5)</name>
    <name type="common">Clostridium lentocellum</name>
    <dbReference type="NCBI Taxonomy" id="642492"/>
    <lineage>
        <taxon>Bacteria</taxon>
        <taxon>Bacillati</taxon>
        <taxon>Bacillota</taxon>
        <taxon>Clostridia</taxon>
        <taxon>Lachnospirales</taxon>
        <taxon>Cellulosilyticaceae</taxon>
        <taxon>Cellulosilyticum</taxon>
    </lineage>
</organism>
<dbReference type="eggNOG" id="COG0053">
    <property type="taxonomic scope" value="Bacteria"/>
</dbReference>
<evidence type="ECO:0000313" key="11">
    <source>
        <dbReference type="Proteomes" id="UP000008467"/>
    </source>
</evidence>
<dbReference type="InterPro" id="IPR027470">
    <property type="entry name" value="Cation_efflux_CTD"/>
</dbReference>
<comment type="similarity">
    <text evidence="2">Belongs to the cation diffusion facilitator (CDF) transporter (TC 2.A.4) family.</text>
</comment>
<dbReference type="NCBIfam" id="TIGR01297">
    <property type="entry name" value="CDF"/>
    <property type="match status" value="1"/>
</dbReference>
<dbReference type="KEGG" id="cle:Clole_1558"/>
<gene>
    <name evidence="10" type="ordered locus">Clole_1558</name>
</gene>
<dbReference type="GO" id="GO:0008324">
    <property type="term" value="F:monoatomic cation transmembrane transporter activity"/>
    <property type="evidence" value="ECO:0007669"/>
    <property type="project" value="InterPro"/>
</dbReference>
<dbReference type="HOGENOM" id="CLU_013430_3_4_9"/>
<evidence type="ECO:0000259" key="8">
    <source>
        <dbReference type="Pfam" id="PF01545"/>
    </source>
</evidence>
<dbReference type="Pfam" id="PF16916">
    <property type="entry name" value="ZT_dimer"/>
    <property type="match status" value="1"/>
</dbReference>
<dbReference type="InterPro" id="IPR036837">
    <property type="entry name" value="Cation_efflux_CTD_sf"/>
</dbReference>
<dbReference type="InterPro" id="IPR050291">
    <property type="entry name" value="CDF_Transporter"/>
</dbReference>
<dbReference type="RefSeq" id="WP_013656581.1">
    <property type="nucleotide sequence ID" value="NC_015275.1"/>
</dbReference>
<dbReference type="STRING" id="642492.Clole_1558"/>
<feature type="transmembrane region" description="Helical" evidence="7">
    <location>
        <begin position="175"/>
        <end position="192"/>
    </location>
</feature>
<keyword evidence="4 7" id="KW-0812">Transmembrane</keyword>
<dbReference type="InterPro" id="IPR002524">
    <property type="entry name" value="Cation_efflux"/>
</dbReference>
<dbReference type="PANTHER" id="PTHR43840">
    <property type="entry name" value="MITOCHONDRIAL METAL TRANSPORTER 1-RELATED"/>
    <property type="match status" value="1"/>
</dbReference>
<dbReference type="AlphaFoldDB" id="F2JK01"/>
<feature type="domain" description="Cation efflux protein transmembrane" evidence="8">
    <location>
        <begin position="31"/>
        <end position="223"/>
    </location>
</feature>
<name>F2JK01_CELLD</name>
<feature type="transmembrane region" description="Helical" evidence="7">
    <location>
        <begin position="198"/>
        <end position="215"/>
    </location>
</feature>
<keyword evidence="6 7" id="KW-0472">Membrane</keyword>
<dbReference type="Pfam" id="PF01545">
    <property type="entry name" value="Cation_efflux"/>
    <property type="match status" value="1"/>
</dbReference>
<keyword evidence="3" id="KW-0813">Transport</keyword>
<feature type="transmembrane region" description="Helical" evidence="7">
    <location>
        <begin position="97"/>
        <end position="116"/>
    </location>
</feature>
<dbReference type="InterPro" id="IPR027469">
    <property type="entry name" value="Cation_efflux_TMD_sf"/>
</dbReference>
<evidence type="ECO:0000313" key="10">
    <source>
        <dbReference type="EMBL" id="ADZ83283.1"/>
    </source>
</evidence>
<reference evidence="10 11" key="1">
    <citation type="journal article" date="2011" name="J. Bacteriol.">
        <title>Complete genome sequence of the cellulose-degrading bacterium Cellulosilyticum lentocellum.</title>
        <authorList>
            <consortium name="US DOE Joint Genome Institute"/>
            <person name="Miller D.A."/>
            <person name="Suen G."/>
            <person name="Bruce D."/>
            <person name="Copeland A."/>
            <person name="Cheng J.F."/>
            <person name="Detter C."/>
            <person name="Goodwin L.A."/>
            <person name="Han C.S."/>
            <person name="Hauser L.J."/>
            <person name="Land M.L."/>
            <person name="Lapidus A."/>
            <person name="Lucas S."/>
            <person name="Meincke L."/>
            <person name="Pitluck S."/>
            <person name="Tapia R."/>
            <person name="Teshima H."/>
            <person name="Woyke T."/>
            <person name="Fox B.G."/>
            <person name="Angert E.R."/>
            <person name="Currie C.R."/>
        </authorList>
    </citation>
    <scope>NUCLEOTIDE SEQUENCE [LARGE SCALE GENOMIC DNA]</scope>
    <source>
        <strain evidence="11">ATCC 49066 / DSM 5427 / NCIMB 11756 / RHM5</strain>
    </source>
</reference>
<proteinExistence type="inferred from homology"/>
<dbReference type="SUPFAM" id="SSF160240">
    <property type="entry name" value="Cation efflux protein cytoplasmic domain-like"/>
    <property type="match status" value="1"/>
</dbReference>
<keyword evidence="5 7" id="KW-1133">Transmembrane helix</keyword>
<keyword evidence="11" id="KW-1185">Reference proteome</keyword>
<evidence type="ECO:0000256" key="1">
    <source>
        <dbReference type="ARBA" id="ARBA00004141"/>
    </source>
</evidence>
<feature type="transmembrane region" description="Helical" evidence="7">
    <location>
        <begin position="28"/>
        <end position="51"/>
    </location>
</feature>
<feature type="domain" description="Cation efflux protein cytoplasmic" evidence="9">
    <location>
        <begin position="227"/>
        <end position="303"/>
    </location>
</feature>
<dbReference type="Gene3D" id="1.20.1510.10">
    <property type="entry name" value="Cation efflux protein transmembrane domain"/>
    <property type="match status" value="1"/>
</dbReference>
<evidence type="ECO:0000256" key="5">
    <source>
        <dbReference type="ARBA" id="ARBA00022989"/>
    </source>
</evidence>
<dbReference type="PANTHER" id="PTHR43840:SF50">
    <property type="entry name" value="MANGANESE EFFLUX SYSTEM PROTEIN MNES"/>
    <property type="match status" value="1"/>
</dbReference>
<evidence type="ECO:0000256" key="4">
    <source>
        <dbReference type="ARBA" id="ARBA00022692"/>
    </source>
</evidence>
<evidence type="ECO:0000259" key="9">
    <source>
        <dbReference type="Pfam" id="PF16916"/>
    </source>
</evidence>
<comment type="subcellular location">
    <subcellularLocation>
        <location evidence="1">Membrane</location>
        <topology evidence="1">Multi-pass membrane protein</topology>
    </subcellularLocation>
</comment>
<accession>F2JK01</accession>
<dbReference type="Proteomes" id="UP000008467">
    <property type="component" value="Chromosome"/>
</dbReference>
<dbReference type="SUPFAM" id="SSF161111">
    <property type="entry name" value="Cation efflux protein transmembrane domain-like"/>
    <property type="match status" value="1"/>
</dbReference>
<dbReference type="EMBL" id="CP002582">
    <property type="protein sequence ID" value="ADZ83283.1"/>
    <property type="molecule type" value="Genomic_DNA"/>
</dbReference>
<dbReference type="Gene3D" id="3.30.70.1350">
    <property type="entry name" value="Cation efflux protein, cytoplasmic domain"/>
    <property type="match status" value="1"/>
</dbReference>
<dbReference type="FunFam" id="1.20.1510.10:FF:000006">
    <property type="entry name" value="Divalent cation efflux transporter"/>
    <property type="match status" value="1"/>
</dbReference>
<evidence type="ECO:0000256" key="6">
    <source>
        <dbReference type="ARBA" id="ARBA00023136"/>
    </source>
</evidence>
<evidence type="ECO:0000256" key="3">
    <source>
        <dbReference type="ARBA" id="ARBA00022448"/>
    </source>
</evidence>
<dbReference type="InterPro" id="IPR058533">
    <property type="entry name" value="Cation_efflux_TM"/>
</dbReference>
<evidence type="ECO:0000256" key="2">
    <source>
        <dbReference type="ARBA" id="ARBA00008114"/>
    </source>
</evidence>